<evidence type="ECO:0000313" key="1">
    <source>
        <dbReference type="EMBL" id="KMQ83661.1"/>
    </source>
</evidence>
<dbReference type="SUPFAM" id="SSF140996">
    <property type="entry name" value="Hermes dimerisation domain"/>
    <property type="match status" value="1"/>
</dbReference>
<protein>
    <submittedName>
        <fullName evidence="1">Uncharacterized protein</fullName>
    </submittedName>
</protein>
<organism evidence="1 2">
    <name type="scientific">Lasius niger</name>
    <name type="common">Black garden ant</name>
    <dbReference type="NCBI Taxonomy" id="67767"/>
    <lineage>
        <taxon>Eukaryota</taxon>
        <taxon>Metazoa</taxon>
        <taxon>Ecdysozoa</taxon>
        <taxon>Arthropoda</taxon>
        <taxon>Hexapoda</taxon>
        <taxon>Insecta</taxon>
        <taxon>Pterygota</taxon>
        <taxon>Neoptera</taxon>
        <taxon>Endopterygota</taxon>
        <taxon>Hymenoptera</taxon>
        <taxon>Apocrita</taxon>
        <taxon>Aculeata</taxon>
        <taxon>Formicoidea</taxon>
        <taxon>Formicidae</taxon>
        <taxon>Formicinae</taxon>
        <taxon>Lasius</taxon>
        <taxon>Lasius</taxon>
    </lineage>
</organism>
<dbReference type="OrthoDB" id="7684415at2759"/>
<evidence type="ECO:0000313" key="2">
    <source>
        <dbReference type="Proteomes" id="UP000036403"/>
    </source>
</evidence>
<dbReference type="Proteomes" id="UP000036403">
    <property type="component" value="Unassembled WGS sequence"/>
</dbReference>
<dbReference type="PaxDb" id="67767-A0A0J7K0I2"/>
<accession>A0A0J7K0I2</accession>
<name>A0A0J7K0I2_LASNI</name>
<gene>
    <name evidence="1" type="ORF">RF55_19419</name>
</gene>
<dbReference type="AlphaFoldDB" id="A0A0J7K0I2"/>
<comment type="caution">
    <text evidence="1">The sequence shown here is derived from an EMBL/GenBank/DDBJ whole genome shotgun (WGS) entry which is preliminary data.</text>
</comment>
<dbReference type="EMBL" id="LBMM01018946">
    <property type="protein sequence ID" value="KMQ83661.1"/>
    <property type="molecule type" value="Genomic_DNA"/>
</dbReference>
<sequence length="219" mass="25095">MEEINNNNKRVYKDDIDNIDLALARFFFGCNISFNIVESELFKKFIQLLNPNYKTPTRKRLSNQLLDKIHQEVQSYAKNDDETDGVLMIDGWKNSAANTKLVVCTIHVTLVKSIYLKTWDLTGISETAVILTEIVEEAMTIAKEKYNINIYAVVSDNASSMILMETNIADSCEDWFALDIPTDNEAYEKIVEAQKNKVLKPIMLVANYLHPVYRGKRDS</sequence>
<keyword evidence="2" id="KW-1185">Reference proteome</keyword>
<reference evidence="1 2" key="1">
    <citation type="submission" date="2015-04" db="EMBL/GenBank/DDBJ databases">
        <title>Lasius niger genome sequencing.</title>
        <authorList>
            <person name="Konorov E.A."/>
            <person name="Nikitin M.A."/>
            <person name="Kirill M.V."/>
            <person name="Chang P."/>
        </authorList>
    </citation>
    <scope>NUCLEOTIDE SEQUENCE [LARGE SCALE GENOMIC DNA]</scope>
    <source>
        <tissue evidence="1">Whole</tissue>
    </source>
</reference>
<proteinExistence type="predicted"/>